<evidence type="ECO:0000313" key="2">
    <source>
        <dbReference type="Proteomes" id="UP000236316"/>
    </source>
</evidence>
<organism evidence="1">
    <name type="scientific">Orpheovirus IHUMI-LCC2</name>
    <dbReference type="NCBI Taxonomy" id="2023057"/>
    <lineage>
        <taxon>Viruses</taxon>
        <taxon>Varidnaviria</taxon>
        <taxon>Bamfordvirae</taxon>
        <taxon>Nucleocytoviricota</taxon>
        <taxon>Megaviricetes</taxon>
        <taxon>Pimascovirales</taxon>
        <taxon>Ocovirineae</taxon>
        <taxon>Orpheoviridae</taxon>
        <taxon>Alphaorpheovirus</taxon>
        <taxon>Alphaorpheovirus massiliense</taxon>
    </lineage>
</organism>
<dbReference type="Proteomes" id="UP000236316">
    <property type="component" value="Segment"/>
</dbReference>
<dbReference type="RefSeq" id="YP_009449329.1">
    <property type="nucleotide sequence ID" value="NC_036594.1"/>
</dbReference>
<name>A0A2I2L674_9VIRU</name>
<proteinExistence type="predicted"/>
<dbReference type="EMBL" id="LT906555">
    <property type="protein sequence ID" value="SNW63027.1"/>
    <property type="molecule type" value="Genomic_DNA"/>
</dbReference>
<keyword evidence="2" id="KW-1185">Reference proteome</keyword>
<evidence type="ECO:0000313" key="1">
    <source>
        <dbReference type="EMBL" id="SNW63027.1"/>
    </source>
</evidence>
<protein>
    <submittedName>
        <fullName evidence="1">Uncharacterized protein</fullName>
    </submittedName>
</protein>
<dbReference type="KEGG" id="vg:35381790"/>
<accession>A0A2I2L674</accession>
<gene>
    <name evidence="1" type="ORF">ORPV_1123</name>
</gene>
<sequence>MSILPTELYVNILSNQLGTRDFINSYRGIVSTLSSEGKDTLDKQLSQYIIRNIIGLNDNSDIYKAYNLEQLINLLNFNLDLNQEFVRIRDYNFFVTQEFKEFLGRYFLGDYPILKQLNIMEVCTLIKILYGVSYDITRSMSEINNTVVRCLDMKYNDRLMKEILDKIYPDKRLNGKNVNMYNQSEYYTIEDFNIISLLVKFIEYGRQTLLDYMWNKLSEQRIMEIFPELNPDDQSIPMRKMLLYIIKIDRYHDPRLIGNYIVNTGDISILKDINYDLDFYSLDGVMDPVTLTKIMLENNIELPEDFLIGYNEGEYNDNMNELEYLYGLSIRYNRREITDENVLNSMKMAAKKGKNGELANGNIHVIRQTYCPTILRELYDVDIGQYNTLLEFWNGMSFYVRYEGDTDGVQEKLVDMFNGRIPESGGTDGAVLTLLSSDVNISLYWYFRYGTSSELTGNFKRWSKYKEYKRLKAKNPNGN</sequence>
<dbReference type="GeneID" id="35381790"/>
<reference evidence="1" key="1">
    <citation type="submission" date="2017-08" db="EMBL/GenBank/DDBJ databases">
        <authorList>
            <consortium name="Urmite Genomes"/>
        </authorList>
    </citation>
    <scope>NUCLEOTIDE SEQUENCE [LARGE SCALE GENOMIC DNA]</scope>
    <source>
        <strain evidence="1">IHUMI-LCC2</strain>
    </source>
</reference>